<dbReference type="HOGENOM" id="CLU_3167096_0_0_3"/>
<sequence>MRRLEKIFSLGTEDFMLELKITDARMILKTASLLPRLRISDGSAHLC</sequence>
<dbReference type="STRING" id="395961.Cyan7425_1084"/>
<dbReference type="AlphaFoldDB" id="B8HY31"/>
<accession>B8HY31</accession>
<organism evidence="1">
    <name type="scientific">Cyanothece sp. (strain PCC 7425 / ATCC 29141)</name>
    <dbReference type="NCBI Taxonomy" id="395961"/>
    <lineage>
        <taxon>Bacteria</taxon>
        <taxon>Bacillati</taxon>
        <taxon>Cyanobacteriota</taxon>
        <taxon>Cyanophyceae</taxon>
        <taxon>Gomontiellales</taxon>
        <taxon>Cyanothecaceae</taxon>
        <taxon>Cyanothece</taxon>
    </lineage>
</organism>
<protein>
    <submittedName>
        <fullName evidence="1">Uncharacterized protein</fullName>
    </submittedName>
</protein>
<evidence type="ECO:0000313" key="1">
    <source>
        <dbReference type="EMBL" id="ACL43470.1"/>
    </source>
</evidence>
<proteinExistence type="predicted"/>
<dbReference type="EMBL" id="CP001344">
    <property type="protein sequence ID" value="ACL43470.1"/>
    <property type="molecule type" value="Genomic_DNA"/>
</dbReference>
<name>B8HY31_CYAP4</name>
<gene>
    <name evidence="1" type="ordered locus">Cyan7425_1084</name>
</gene>
<reference evidence="1" key="1">
    <citation type="submission" date="2009-01" db="EMBL/GenBank/DDBJ databases">
        <title>Complete sequence of chromosome Cyanothece sp. PCC 7425.</title>
        <authorList>
            <consortium name="US DOE Joint Genome Institute"/>
            <person name="Lucas S."/>
            <person name="Copeland A."/>
            <person name="Lapidus A."/>
            <person name="Glavina del Rio T."/>
            <person name="Dalin E."/>
            <person name="Tice H."/>
            <person name="Bruce D."/>
            <person name="Goodwin L."/>
            <person name="Pitluck S."/>
            <person name="Sims D."/>
            <person name="Meineke L."/>
            <person name="Brettin T."/>
            <person name="Detter J.C."/>
            <person name="Han C."/>
            <person name="Larimer F."/>
            <person name="Land M."/>
            <person name="Hauser L."/>
            <person name="Kyrpides N."/>
            <person name="Ovchinnikova G."/>
            <person name="Liberton M."/>
            <person name="Stoeckel J."/>
            <person name="Banerjee A."/>
            <person name="Singh A."/>
            <person name="Page L."/>
            <person name="Sato H."/>
            <person name="Zhao L."/>
            <person name="Sherman L."/>
            <person name="Pakrasi H."/>
            <person name="Richardson P."/>
        </authorList>
    </citation>
    <scope>NUCLEOTIDE SEQUENCE</scope>
    <source>
        <strain evidence="1">PCC 7425</strain>
    </source>
</reference>
<dbReference type="KEGG" id="cyn:Cyan7425_1084"/>